<dbReference type="EMBL" id="UINC01007211">
    <property type="protein sequence ID" value="SVA32052.1"/>
    <property type="molecule type" value="Genomic_DNA"/>
</dbReference>
<dbReference type="AlphaFoldDB" id="A0A381UV55"/>
<sequence length="108" mass="12605">MPIQILHYEFLGPIRLSEWGPPMDEVVYLIFAKKKDIFNIIYAGESGKTDALDFFTKNDKFKCWMSNAGSEENTFLAIYPMWKSNPPERKHLVDKIIAQYKPVCNQEN</sequence>
<gene>
    <name evidence="1" type="ORF">METZ01_LOCUS84906</name>
</gene>
<proteinExistence type="predicted"/>
<accession>A0A381UV55</accession>
<organism evidence="1">
    <name type="scientific">marine metagenome</name>
    <dbReference type="NCBI Taxonomy" id="408172"/>
    <lineage>
        <taxon>unclassified sequences</taxon>
        <taxon>metagenomes</taxon>
        <taxon>ecological metagenomes</taxon>
    </lineage>
</organism>
<evidence type="ECO:0000313" key="1">
    <source>
        <dbReference type="EMBL" id="SVA32052.1"/>
    </source>
</evidence>
<reference evidence="1" key="1">
    <citation type="submission" date="2018-05" db="EMBL/GenBank/DDBJ databases">
        <authorList>
            <person name="Lanie J.A."/>
            <person name="Ng W.-L."/>
            <person name="Kazmierczak K.M."/>
            <person name="Andrzejewski T.M."/>
            <person name="Davidsen T.M."/>
            <person name="Wayne K.J."/>
            <person name="Tettelin H."/>
            <person name="Glass J.I."/>
            <person name="Rusch D."/>
            <person name="Podicherti R."/>
            <person name="Tsui H.-C.T."/>
            <person name="Winkler M.E."/>
        </authorList>
    </citation>
    <scope>NUCLEOTIDE SEQUENCE</scope>
</reference>
<name>A0A381UV55_9ZZZZ</name>
<protein>
    <submittedName>
        <fullName evidence="1">Uncharacterized protein</fullName>
    </submittedName>
</protein>